<proteinExistence type="predicted"/>
<organism evidence="2 3">
    <name type="scientific">Brevibacterium antiquum CNRZ 918</name>
    <dbReference type="NCBI Taxonomy" id="1255637"/>
    <lineage>
        <taxon>Bacteria</taxon>
        <taxon>Bacillati</taxon>
        <taxon>Actinomycetota</taxon>
        <taxon>Actinomycetes</taxon>
        <taxon>Micrococcales</taxon>
        <taxon>Brevibacteriaceae</taxon>
        <taxon>Brevibacterium</taxon>
    </lineage>
</organism>
<feature type="region of interest" description="Disordered" evidence="1">
    <location>
        <begin position="185"/>
        <end position="211"/>
    </location>
</feature>
<gene>
    <name evidence="2" type="ORF">BANT918_02372</name>
</gene>
<evidence type="ECO:0000313" key="3">
    <source>
        <dbReference type="Proteomes" id="UP000234433"/>
    </source>
</evidence>
<dbReference type="EMBL" id="FXZD01000007">
    <property type="protein sequence ID" value="SMX97921.1"/>
    <property type="molecule type" value="Genomic_DNA"/>
</dbReference>
<protein>
    <submittedName>
        <fullName evidence="2">Uncharacterized protein</fullName>
    </submittedName>
</protein>
<sequence length="274" mass="30897">MARIRTLKPEFWDSPSTAQADLAVRLTFMAMWNWADDSGHGTANLKELEAFVFPNDDVAELPRMSARNSAGSARTWQSFAEVCGEVAEAYGVVFYKVKNRPYYWITNFKDHQSKHFRLESRYPRVDKGQIYDVTSGNVIPQEDAGAQLALVPEESARNSADFGPSAALVTGEEGNRVIGDMDASLNEEEAPKGRKRPATQLPDDWTPSQDHCDKAVQLGLDIDEQVERFRNHAAANDRRQASWNASFSNWLLQSSKYQNESNRQTGDPNAHLWR</sequence>
<name>A0A2H1KDR6_9MICO</name>
<reference evidence="2 3" key="1">
    <citation type="submission" date="2017-03" db="EMBL/GenBank/DDBJ databases">
        <authorList>
            <person name="Afonso C.L."/>
            <person name="Miller P.J."/>
            <person name="Scott M.A."/>
            <person name="Spackman E."/>
            <person name="Goraichik I."/>
            <person name="Dimitrov K.M."/>
            <person name="Suarez D.L."/>
            <person name="Swayne D.E."/>
        </authorList>
    </citation>
    <scope>NUCLEOTIDE SEQUENCE [LARGE SCALE GENOMIC DNA]</scope>
    <source>
        <strain evidence="2 3">CNRZ 918</strain>
    </source>
</reference>
<dbReference type="AlphaFoldDB" id="A0A2H1KDR6"/>
<evidence type="ECO:0000313" key="2">
    <source>
        <dbReference type="EMBL" id="SMX97921.1"/>
    </source>
</evidence>
<evidence type="ECO:0000256" key="1">
    <source>
        <dbReference type="SAM" id="MobiDB-lite"/>
    </source>
</evidence>
<dbReference type="Proteomes" id="UP000234433">
    <property type="component" value="Unassembled WGS sequence"/>
</dbReference>
<accession>A0A2H1KDR6</accession>